<dbReference type="PANTHER" id="PTHR45651">
    <property type="entry name" value="CYCLIC NUCLEOTIDE-GATED ION CHANNEL 15-RELATED-RELATED"/>
    <property type="match status" value="1"/>
</dbReference>
<evidence type="ECO:0000256" key="4">
    <source>
        <dbReference type="SAM" id="Phobius"/>
    </source>
</evidence>
<evidence type="ECO:0000313" key="7">
    <source>
        <dbReference type="Proteomes" id="UP001324115"/>
    </source>
</evidence>
<dbReference type="PROSITE" id="PS50042">
    <property type="entry name" value="CNMP_BINDING_3"/>
    <property type="match status" value="1"/>
</dbReference>
<feature type="transmembrane region" description="Helical" evidence="4">
    <location>
        <begin position="378"/>
        <end position="396"/>
    </location>
</feature>
<evidence type="ECO:0000313" key="6">
    <source>
        <dbReference type="EMBL" id="KAK4564804.1"/>
    </source>
</evidence>
<accession>A0AAN7E924</accession>
<dbReference type="AlphaFoldDB" id="A0AAN7E924"/>
<feature type="transmembrane region" description="Helical" evidence="4">
    <location>
        <begin position="259"/>
        <end position="276"/>
    </location>
</feature>
<dbReference type="InterPro" id="IPR014710">
    <property type="entry name" value="RmlC-like_jellyroll"/>
</dbReference>
<dbReference type="GO" id="GO:0016020">
    <property type="term" value="C:membrane"/>
    <property type="evidence" value="ECO:0007669"/>
    <property type="project" value="UniProtKB-SubCell"/>
</dbReference>
<keyword evidence="1" id="KW-1071">Ligand-gated ion channel</keyword>
<dbReference type="CDD" id="cd00038">
    <property type="entry name" value="CAP_ED"/>
    <property type="match status" value="1"/>
</dbReference>
<keyword evidence="4" id="KW-0472">Membrane</keyword>
<feature type="compositionally biased region" description="Polar residues" evidence="3">
    <location>
        <begin position="151"/>
        <end position="165"/>
    </location>
</feature>
<evidence type="ECO:0000256" key="1">
    <source>
        <dbReference type="ARBA" id="ARBA00023286"/>
    </source>
</evidence>
<proteinExistence type="predicted"/>
<sequence length="622" mass="72369">MDSFSHQRGNGMREIDIEGPAPKVGKVELVKESTTVKTSSDSRGNSLPWDWNRIIKRVNSLPWDWNLIVILVRIIALSLEPLFLYGLMINEYKRCVEIDRNLGITAIVSRSLLDISYLVLRFHTGFLGNQFRKYRRKLKNKLHTERKGAASRSTSMAPTGSSDSTPVKDKWQTDLRKYILHRHFLFDILVFLPIPQVVMLCILLDVRAMKSLKTLQILNIFIFFQYWPRVFQIYLPRKDLGSNHEILGERLWVLGPLDFFLYIIAGHVLGAFWYCFSIQRTVACWYMACKNHGGCVRNSFYYCDHNFRYHSILDEFCPKNMTNAELFDFGVYLDAHQSNILESKNIPQKIFYCFCWGMRNLSSFGSNLQISSDVWENCFVLCITIFGLLLFLYYMGNFQIYLQRRITSKSIAELQQKKKSIAEAAKRKAESINLWIENKKFQTETSSEIREFVQKKFHEEEDIYVEILISELPSQLQWDVKNEICFDPLKHLMIKKENDLASPKHEKLLRDICNSLKPVYYNEQCYIVREGEPMDAVFLITDGSAWAFPSSSNGEGTGTASRCAERLESGHFFGEELLELFWEPSSTNMFNLSKVPIHSKSLKTHTKVEAFALMANELLKRK</sequence>
<name>A0AAN7E924_QUERU</name>
<feature type="transmembrane region" description="Helical" evidence="4">
    <location>
        <begin position="67"/>
        <end position="89"/>
    </location>
</feature>
<feature type="domain" description="Cyclic nucleotide-binding" evidence="5">
    <location>
        <begin position="500"/>
        <end position="589"/>
    </location>
</feature>
<dbReference type="GO" id="GO:0034220">
    <property type="term" value="P:monoatomic ion transmembrane transport"/>
    <property type="evidence" value="ECO:0007669"/>
    <property type="project" value="UniProtKB-KW"/>
</dbReference>
<keyword evidence="4" id="KW-1133">Transmembrane helix</keyword>
<evidence type="ECO:0000259" key="5">
    <source>
        <dbReference type="PROSITE" id="PS50042"/>
    </source>
</evidence>
<dbReference type="SUPFAM" id="SSF51206">
    <property type="entry name" value="cAMP-binding domain-like"/>
    <property type="match status" value="1"/>
</dbReference>
<dbReference type="EMBL" id="JAXUIC010000011">
    <property type="protein sequence ID" value="KAK4564804.1"/>
    <property type="molecule type" value="Genomic_DNA"/>
</dbReference>
<gene>
    <name evidence="6" type="ORF">RGQ29_006747</name>
</gene>
<keyword evidence="2" id="KW-0407">Ion channel</keyword>
<keyword evidence="1" id="KW-0406">Ion transport</keyword>
<dbReference type="SUPFAM" id="SSF81324">
    <property type="entry name" value="Voltage-gated potassium channels"/>
    <property type="match status" value="1"/>
</dbReference>
<feature type="transmembrane region" description="Helical" evidence="4">
    <location>
        <begin position="184"/>
        <end position="204"/>
    </location>
</feature>
<dbReference type="InterPro" id="IPR018490">
    <property type="entry name" value="cNMP-bd_dom_sf"/>
</dbReference>
<dbReference type="Proteomes" id="UP001324115">
    <property type="component" value="Unassembled WGS sequence"/>
</dbReference>
<evidence type="ECO:0000256" key="3">
    <source>
        <dbReference type="SAM" id="MobiDB-lite"/>
    </source>
</evidence>
<protein>
    <recommendedName>
        <fullName evidence="5">Cyclic nucleotide-binding domain-containing protein</fullName>
    </recommendedName>
</protein>
<keyword evidence="7" id="KW-1185">Reference proteome</keyword>
<keyword evidence="1" id="KW-0813">Transport</keyword>
<comment type="caution">
    <text evidence="6">The sequence shown here is derived from an EMBL/GenBank/DDBJ whole genome shotgun (WGS) entry which is preliminary data.</text>
</comment>
<dbReference type="PANTHER" id="PTHR45651:SF68">
    <property type="entry name" value="ION TRANSPORT DOMAIN-CONTAINING PROTEIN"/>
    <property type="match status" value="1"/>
</dbReference>
<evidence type="ECO:0000256" key="2">
    <source>
        <dbReference type="ARBA" id="ARBA00023303"/>
    </source>
</evidence>
<dbReference type="Gene3D" id="2.60.120.10">
    <property type="entry name" value="Jelly Rolls"/>
    <property type="match status" value="1"/>
</dbReference>
<reference evidence="6 7" key="1">
    <citation type="journal article" date="2023" name="G3 (Bethesda)">
        <title>A haplotype-resolved chromosome-scale genome for Quercus rubra L. provides insights into the genetics of adaptive traits for red oak species.</title>
        <authorList>
            <person name="Kapoor B."/>
            <person name="Jenkins J."/>
            <person name="Schmutz J."/>
            <person name="Zhebentyayeva T."/>
            <person name="Kuelheim C."/>
            <person name="Coggeshall M."/>
            <person name="Heim C."/>
            <person name="Lasky J.R."/>
            <person name="Leites L."/>
            <person name="Islam-Faridi N."/>
            <person name="Romero-Severson J."/>
            <person name="DeLeo V.L."/>
            <person name="Lucas S.M."/>
            <person name="Lazic D."/>
            <person name="Gailing O."/>
            <person name="Carlson J."/>
            <person name="Staton M."/>
        </authorList>
    </citation>
    <scope>NUCLEOTIDE SEQUENCE [LARGE SCALE GENOMIC DNA]</scope>
    <source>
        <strain evidence="6">Pseudo-F2</strain>
    </source>
</reference>
<keyword evidence="4" id="KW-0812">Transmembrane</keyword>
<feature type="region of interest" description="Disordered" evidence="3">
    <location>
        <begin position="142"/>
        <end position="168"/>
    </location>
</feature>
<dbReference type="InterPro" id="IPR000595">
    <property type="entry name" value="cNMP-bd_dom"/>
</dbReference>
<organism evidence="6 7">
    <name type="scientific">Quercus rubra</name>
    <name type="common">Northern red oak</name>
    <name type="synonym">Quercus borealis</name>
    <dbReference type="NCBI Taxonomy" id="3512"/>
    <lineage>
        <taxon>Eukaryota</taxon>
        <taxon>Viridiplantae</taxon>
        <taxon>Streptophyta</taxon>
        <taxon>Embryophyta</taxon>
        <taxon>Tracheophyta</taxon>
        <taxon>Spermatophyta</taxon>
        <taxon>Magnoliopsida</taxon>
        <taxon>eudicotyledons</taxon>
        <taxon>Gunneridae</taxon>
        <taxon>Pentapetalae</taxon>
        <taxon>rosids</taxon>
        <taxon>fabids</taxon>
        <taxon>Fagales</taxon>
        <taxon>Fagaceae</taxon>
        <taxon>Quercus</taxon>
    </lineage>
</organism>